<dbReference type="InterPro" id="IPR051013">
    <property type="entry name" value="MBL_superfamily_lactonases"/>
</dbReference>
<dbReference type="EMBL" id="WRPP01000006">
    <property type="protein sequence ID" value="MVU81447.1"/>
    <property type="molecule type" value="Genomic_DNA"/>
</dbReference>
<comment type="similarity">
    <text evidence="2">Belongs to the metallo-beta-lactamase superfamily.</text>
</comment>
<name>A0A7K1V4I7_9NOCA</name>
<evidence type="ECO:0000256" key="2">
    <source>
        <dbReference type="ARBA" id="ARBA00007749"/>
    </source>
</evidence>
<evidence type="ECO:0000256" key="5">
    <source>
        <dbReference type="ARBA" id="ARBA00022833"/>
    </source>
</evidence>
<sequence>MKVHHLNCGTMRLPTVTLVCHVLLIETADGLVLVDAGFGLRDIADPAGRIGPQRRFNRPALDLAETAVHQIRRLGFDPEDVRHVIATHLDSDHVGGLADFPHATLHLTADEADAAMHHPTRRERMRFNPALWEHDPKIVEYRAEGERWRGFVAQELTDIAPGIVLIPMPGHTRGHTAIAVDAGHRWVMHCGDAFLHPGKVDGHSRVPAMLTVAENMLAHDRALVRDNHARLAHLYQSSGPDLLMVCAHDPGMFERAAATA</sequence>
<dbReference type="RefSeq" id="WP_157391025.1">
    <property type="nucleotide sequence ID" value="NZ_WRPP01000006.1"/>
</dbReference>
<dbReference type="PANTHER" id="PTHR42978:SF7">
    <property type="entry name" value="METALLO-HYDROLASE RV2300C-RELATED"/>
    <property type="match status" value="1"/>
</dbReference>
<dbReference type="SUPFAM" id="SSF56281">
    <property type="entry name" value="Metallo-hydrolase/oxidoreductase"/>
    <property type="match status" value="1"/>
</dbReference>
<keyword evidence="3" id="KW-0479">Metal-binding</keyword>
<evidence type="ECO:0000256" key="1">
    <source>
        <dbReference type="ARBA" id="ARBA00001947"/>
    </source>
</evidence>
<keyword evidence="8" id="KW-1185">Reference proteome</keyword>
<evidence type="ECO:0000256" key="4">
    <source>
        <dbReference type="ARBA" id="ARBA00022801"/>
    </source>
</evidence>
<proteinExistence type="inferred from homology"/>
<dbReference type="PANTHER" id="PTHR42978">
    <property type="entry name" value="QUORUM-QUENCHING LACTONASE YTNP-RELATED-RELATED"/>
    <property type="match status" value="1"/>
</dbReference>
<evidence type="ECO:0000313" key="7">
    <source>
        <dbReference type="EMBL" id="MVU81447.1"/>
    </source>
</evidence>
<comment type="caution">
    <text evidence="7">The sequence shown here is derived from an EMBL/GenBank/DDBJ whole genome shotgun (WGS) entry which is preliminary data.</text>
</comment>
<evidence type="ECO:0000256" key="3">
    <source>
        <dbReference type="ARBA" id="ARBA00022723"/>
    </source>
</evidence>
<accession>A0A7K1V4I7</accession>
<dbReference type="CDD" id="cd07742">
    <property type="entry name" value="metallo-hydrolase-like_MBL-fold"/>
    <property type="match status" value="1"/>
</dbReference>
<evidence type="ECO:0000313" key="8">
    <source>
        <dbReference type="Proteomes" id="UP000466794"/>
    </source>
</evidence>
<comment type="cofactor">
    <cofactor evidence="1">
        <name>Zn(2+)</name>
        <dbReference type="ChEBI" id="CHEBI:29105"/>
    </cofactor>
</comment>
<reference evidence="7 8" key="1">
    <citation type="submission" date="2019-12" db="EMBL/GenBank/DDBJ databases">
        <title>Nocardia sp. nov. ET3-3 isolated from soil.</title>
        <authorList>
            <person name="Kanchanasin P."/>
            <person name="Tanasupawat S."/>
            <person name="Yuki M."/>
            <person name="Kudo T."/>
        </authorList>
    </citation>
    <scope>NUCLEOTIDE SEQUENCE [LARGE SCALE GENOMIC DNA]</scope>
    <source>
        <strain evidence="7 8">ET3-3</strain>
    </source>
</reference>
<evidence type="ECO:0000259" key="6">
    <source>
        <dbReference type="SMART" id="SM00849"/>
    </source>
</evidence>
<dbReference type="Gene3D" id="3.60.15.10">
    <property type="entry name" value="Ribonuclease Z/Hydroxyacylglutathione hydrolase-like"/>
    <property type="match status" value="1"/>
</dbReference>
<organism evidence="7 8">
    <name type="scientific">Nocardia terrae</name>
    <dbReference type="NCBI Taxonomy" id="2675851"/>
    <lineage>
        <taxon>Bacteria</taxon>
        <taxon>Bacillati</taxon>
        <taxon>Actinomycetota</taxon>
        <taxon>Actinomycetes</taxon>
        <taxon>Mycobacteriales</taxon>
        <taxon>Nocardiaceae</taxon>
        <taxon>Nocardia</taxon>
    </lineage>
</organism>
<keyword evidence="5" id="KW-0862">Zinc</keyword>
<dbReference type="Proteomes" id="UP000466794">
    <property type="component" value="Unassembled WGS sequence"/>
</dbReference>
<dbReference type="SMART" id="SM00849">
    <property type="entry name" value="Lactamase_B"/>
    <property type="match status" value="1"/>
</dbReference>
<dbReference type="InterPro" id="IPR001279">
    <property type="entry name" value="Metallo-B-lactamas"/>
</dbReference>
<dbReference type="Pfam" id="PF00753">
    <property type="entry name" value="Lactamase_B"/>
    <property type="match status" value="1"/>
</dbReference>
<gene>
    <name evidence="7" type="ORF">GPX89_29925</name>
</gene>
<protein>
    <submittedName>
        <fullName evidence="7">MBL fold metallo-hydrolase</fullName>
    </submittedName>
</protein>
<dbReference type="GO" id="GO:0016787">
    <property type="term" value="F:hydrolase activity"/>
    <property type="evidence" value="ECO:0007669"/>
    <property type="project" value="UniProtKB-KW"/>
</dbReference>
<dbReference type="GO" id="GO:0046872">
    <property type="term" value="F:metal ion binding"/>
    <property type="evidence" value="ECO:0007669"/>
    <property type="project" value="UniProtKB-KW"/>
</dbReference>
<dbReference type="InterPro" id="IPR036866">
    <property type="entry name" value="RibonucZ/Hydroxyglut_hydro"/>
</dbReference>
<feature type="domain" description="Metallo-beta-lactamase" evidence="6">
    <location>
        <begin position="19"/>
        <end position="228"/>
    </location>
</feature>
<keyword evidence="4 7" id="KW-0378">Hydrolase</keyword>
<dbReference type="AlphaFoldDB" id="A0A7K1V4I7"/>